<reference evidence="2 3" key="1">
    <citation type="submission" date="2023-05" db="EMBL/GenBank/DDBJ databases">
        <title>Draft genome sequence of Streptomyces sp. B-S-A8 isolated from a cave soil in Thailand.</title>
        <authorList>
            <person name="Chamroensaksri N."/>
            <person name="Muangham S."/>
        </authorList>
    </citation>
    <scope>NUCLEOTIDE SEQUENCE [LARGE SCALE GENOMIC DNA]</scope>
    <source>
        <strain evidence="2 3">B-S-A8</strain>
    </source>
</reference>
<feature type="chain" id="PRO_5045841013" evidence="1">
    <location>
        <begin position="35"/>
        <end position="166"/>
    </location>
</feature>
<organism evidence="2 3">
    <name type="scientific">Streptomyces solicavernae</name>
    <dbReference type="NCBI Taxonomy" id="3043614"/>
    <lineage>
        <taxon>Bacteria</taxon>
        <taxon>Bacillati</taxon>
        <taxon>Actinomycetota</taxon>
        <taxon>Actinomycetes</taxon>
        <taxon>Kitasatosporales</taxon>
        <taxon>Streptomycetaceae</taxon>
        <taxon>Streptomyces</taxon>
    </lineage>
</organism>
<dbReference type="EMBL" id="JASCIR010000018">
    <property type="protein sequence ID" value="MDI3388639.1"/>
    <property type="molecule type" value="Genomic_DNA"/>
</dbReference>
<keyword evidence="1" id="KW-0732">Signal</keyword>
<dbReference type="PROSITE" id="PS51318">
    <property type="entry name" value="TAT"/>
    <property type="match status" value="1"/>
</dbReference>
<keyword evidence="3" id="KW-1185">Reference proteome</keyword>
<sequence length="166" mass="15941">MKRSTSTSTRTSRGRTLGVALATGSLALAGFVLAPGAAAVAPGEATTQADCGIYGSGGVTLTATQSGTTGTITVTSSEITTPVAVGANTVESTLTLTKADGSTATFTGKSNPAMEAGGGVDSGPLTGTVASGDSLDHPGSLQLVVSGITVTCNSTAALAPGPFVFD</sequence>
<evidence type="ECO:0000256" key="1">
    <source>
        <dbReference type="SAM" id="SignalP"/>
    </source>
</evidence>
<accession>A0ABT6RW23</accession>
<comment type="caution">
    <text evidence="2">The sequence shown here is derived from an EMBL/GenBank/DDBJ whole genome shotgun (WGS) entry which is preliminary data.</text>
</comment>
<gene>
    <name evidence="2" type="ORF">QIS99_20875</name>
</gene>
<evidence type="ECO:0000313" key="2">
    <source>
        <dbReference type="EMBL" id="MDI3388639.1"/>
    </source>
</evidence>
<proteinExistence type="predicted"/>
<dbReference type="InterPro" id="IPR006311">
    <property type="entry name" value="TAT_signal"/>
</dbReference>
<name>A0ABT6RW23_9ACTN</name>
<evidence type="ECO:0000313" key="3">
    <source>
        <dbReference type="Proteomes" id="UP001224661"/>
    </source>
</evidence>
<dbReference type="RefSeq" id="WP_282515087.1">
    <property type="nucleotide sequence ID" value="NZ_JASCIR010000018.1"/>
</dbReference>
<protein>
    <submittedName>
        <fullName evidence="2">Uncharacterized protein</fullName>
    </submittedName>
</protein>
<feature type="signal peptide" evidence="1">
    <location>
        <begin position="1"/>
        <end position="34"/>
    </location>
</feature>
<dbReference type="Proteomes" id="UP001224661">
    <property type="component" value="Unassembled WGS sequence"/>
</dbReference>